<accession>A0A9Q1IS05</accession>
<organism evidence="2 3">
    <name type="scientific">Synaphobranchus kaupii</name>
    <name type="common">Kaup's arrowtooth eel</name>
    <dbReference type="NCBI Taxonomy" id="118154"/>
    <lineage>
        <taxon>Eukaryota</taxon>
        <taxon>Metazoa</taxon>
        <taxon>Chordata</taxon>
        <taxon>Craniata</taxon>
        <taxon>Vertebrata</taxon>
        <taxon>Euteleostomi</taxon>
        <taxon>Actinopterygii</taxon>
        <taxon>Neopterygii</taxon>
        <taxon>Teleostei</taxon>
        <taxon>Anguilliformes</taxon>
        <taxon>Synaphobranchidae</taxon>
        <taxon>Synaphobranchus</taxon>
    </lineage>
</organism>
<feature type="region of interest" description="Disordered" evidence="1">
    <location>
        <begin position="64"/>
        <end position="171"/>
    </location>
</feature>
<proteinExistence type="predicted"/>
<dbReference type="AlphaFoldDB" id="A0A9Q1IS05"/>
<dbReference type="EMBL" id="JAINUF010000008">
    <property type="protein sequence ID" value="KAJ8352403.1"/>
    <property type="molecule type" value="Genomic_DNA"/>
</dbReference>
<sequence length="171" mass="18574">MLQDTLCPLGCHESGPRWTGERSMSPRPRYQTLFRLQDRSRQPVCIPAELELFPAAMARFTHPLPLLHAPSPPGGRPSAPRKKNRHVRGTEQTPFKREVGERRGRRGSDSSVSGAFIDLHSSPPPLDVDSVNPNERPAGSCGGAPRPGPSPGPAHSPPQDTVNGCLHPPRP</sequence>
<evidence type="ECO:0000256" key="1">
    <source>
        <dbReference type="SAM" id="MobiDB-lite"/>
    </source>
</evidence>
<gene>
    <name evidence="2" type="ORF">SKAU_G00238790</name>
</gene>
<evidence type="ECO:0000313" key="2">
    <source>
        <dbReference type="EMBL" id="KAJ8352403.1"/>
    </source>
</evidence>
<feature type="compositionally biased region" description="Pro residues" evidence="1">
    <location>
        <begin position="146"/>
        <end position="156"/>
    </location>
</feature>
<keyword evidence="3" id="KW-1185">Reference proteome</keyword>
<reference evidence="2" key="1">
    <citation type="journal article" date="2023" name="Science">
        <title>Genome structures resolve the early diversification of teleost fishes.</title>
        <authorList>
            <person name="Parey E."/>
            <person name="Louis A."/>
            <person name="Montfort J."/>
            <person name="Bouchez O."/>
            <person name="Roques C."/>
            <person name="Iampietro C."/>
            <person name="Lluch J."/>
            <person name="Castinel A."/>
            <person name="Donnadieu C."/>
            <person name="Desvignes T."/>
            <person name="Floi Bucao C."/>
            <person name="Jouanno E."/>
            <person name="Wen M."/>
            <person name="Mejri S."/>
            <person name="Dirks R."/>
            <person name="Jansen H."/>
            <person name="Henkel C."/>
            <person name="Chen W.J."/>
            <person name="Zahm M."/>
            <person name="Cabau C."/>
            <person name="Klopp C."/>
            <person name="Thompson A.W."/>
            <person name="Robinson-Rechavi M."/>
            <person name="Braasch I."/>
            <person name="Lecointre G."/>
            <person name="Bobe J."/>
            <person name="Postlethwait J.H."/>
            <person name="Berthelot C."/>
            <person name="Roest Crollius H."/>
            <person name="Guiguen Y."/>
        </authorList>
    </citation>
    <scope>NUCLEOTIDE SEQUENCE</scope>
    <source>
        <strain evidence="2">WJC10195</strain>
    </source>
</reference>
<name>A0A9Q1IS05_SYNKA</name>
<feature type="compositionally biased region" description="Basic and acidic residues" evidence="1">
    <location>
        <begin position="94"/>
        <end position="108"/>
    </location>
</feature>
<evidence type="ECO:0000313" key="3">
    <source>
        <dbReference type="Proteomes" id="UP001152622"/>
    </source>
</evidence>
<dbReference type="Proteomes" id="UP001152622">
    <property type="component" value="Chromosome 8"/>
</dbReference>
<protein>
    <submittedName>
        <fullName evidence="2">Uncharacterized protein</fullName>
    </submittedName>
</protein>
<comment type="caution">
    <text evidence="2">The sequence shown here is derived from an EMBL/GenBank/DDBJ whole genome shotgun (WGS) entry which is preliminary data.</text>
</comment>